<evidence type="ECO:0000313" key="5">
    <source>
        <dbReference type="EMBL" id="RDT86014.1"/>
    </source>
</evidence>
<dbReference type="EMBL" id="PCFF01000009">
    <property type="protein sequence ID" value="PVU62462.1"/>
    <property type="molecule type" value="Genomic_DNA"/>
</dbReference>
<dbReference type="EMBL" id="QRCF01000037">
    <property type="protein sequence ID" value="RDT86014.1"/>
    <property type="molecule type" value="Genomic_DNA"/>
</dbReference>
<evidence type="ECO:0000313" key="3">
    <source>
        <dbReference type="EMBL" id="PVU62462.1"/>
    </source>
</evidence>
<evidence type="ECO:0000313" key="1">
    <source>
        <dbReference type="EMBL" id="OVF62543.1"/>
    </source>
</evidence>
<reference evidence="8" key="7">
    <citation type="submission" date="2018-10" db="EMBL/GenBank/DDBJ databases">
        <authorList>
            <person name="Fan Y."/>
            <person name="Timp W."/>
            <person name="Bergman Y."/>
            <person name="Tamma P."/>
            <person name="Simner P."/>
        </authorList>
    </citation>
    <scope>NUCLEOTIDE SEQUENCE</scope>
    <source>
        <strain evidence="8">KLPN_104</strain>
    </source>
</reference>
<evidence type="ECO:0000313" key="13">
    <source>
        <dbReference type="Proteomes" id="UP000272440"/>
    </source>
</evidence>
<accession>A0A1L5FRZ1</accession>
<dbReference type="Proteomes" id="UP000283322">
    <property type="component" value="Unassembled WGS sequence"/>
</dbReference>
<evidence type="ECO:0000313" key="12">
    <source>
        <dbReference type="Proteomes" id="UP000245817"/>
    </source>
</evidence>
<evidence type="ECO:0000313" key="10">
    <source>
        <dbReference type="Proteomes" id="UP000196447"/>
    </source>
</evidence>
<dbReference type="Proteomes" id="UP000245817">
    <property type="component" value="Unassembled WGS sequence"/>
</dbReference>
<dbReference type="EMBL" id="RCZY01000002">
    <property type="protein sequence ID" value="RRE43524.1"/>
    <property type="molecule type" value="Genomic_DNA"/>
</dbReference>
<proteinExistence type="predicted"/>
<reference evidence="4" key="5">
    <citation type="submission" date="2018-07" db="EMBL/GenBank/DDBJ databases">
        <authorList>
            <person name="Martins R.C."/>
            <person name="Perdigao-Neto L.V."/>
            <person name="Costa S.F."/>
            <person name="Levin A.S.S."/>
        </authorList>
    </citation>
    <scope>NUCLEOTIDE SEQUENCE</scope>
    <source>
        <strain evidence="4">BC_5001</strain>
    </source>
</reference>
<reference evidence="1 10" key="2">
    <citation type="submission" date="2017-03" db="EMBL/GenBank/DDBJ databases">
        <authorList>
            <person name="Fouts D."/>
            <person name="Stalin M.J."/>
            <person name="Chen L."/>
            <person name="Wright M."/>
            <person name="Sutton G."/>
            <person name="Nguyen K."/>
            <person name="Vanduin D."/>
            <person name="Rojas L."/>
            <person name="Hujer A."/>
            <person name="Hujer K."/>
            <person name="Bonomo R."/>
            <person name="Kreiswirth B."/>
            <person name="Adams M."/>
        </authorList>
    </citation>
    <scope>NUCLEOTIDE SEQUENCE [LARGE SCALE GENOMIC DNA]</scope>
    <source>
        <strain evidence="1 10">39383</strain>
    </source>
</reference>
<dbReference type="Proteomes" id="UP000294951">
    <property type="component" value="Unassembled WGS sequence"/>
</dbReference>
<dbReference type="EMBL" id="RDAM01000001">
    <property type="protein sequence ID" value="RRF07735.1"/>
    <property type="molecule type" value="Genomic_DNA"/>
</dbReference>
<reference evidence="13 14" key="9">
    <citation type="journal article" date="2019" name="Antimicrob. Agents Chemother.">
        <title>Applying Rapid Whole Genome Sequencing to Predict Phenotypic Antimicrobial Susceptibility Testing Results Among Carbapenem-Resistant Klebsiella pneumoniae Clinical Isolates.</title>
        <authorList>
            <person name="Tamma P.D."/>
            <person name="Fan Y."/>
            <person name="Bergman Y."/>
            <person name="Pertea G."/>
            <person name="Kazmi A."/>
            <person name="Lewis S."/>
            <person name="Carroll K.C."/>
            <person name="Schatz M.C."/>
            <person name="Timp W."/>
            <person name="Simner P.J."/>
        </authorList>
    </citation>
    <scope>NUCLEOTIDE SEQUENCE [LARGE SCALE GENOMIC DNA]</scope>
    <source>
        <strain evidence="8 14">KLPN_104</strain>
        <strain evidence="7 13">KLPN_33</strain>
    </source>
</reference>
<dbReference type="EMBL" id="MPYG04000004">
    <property type="protein sequence ID" value="ROH05658.1"/>
    <property type="molecule type" value="Genomic_DNA"/>
</dbReference>
<dbReference type="EMBL" id="QOHW01000009">
    <property type="protein sequence ID" value="RBZ22302.1"/>
    <property type="molecule type" value="Genomic_DNA"/>
</dbReference>
<evidence type="ECO:0000313" key="8">
    <source>
        <dbReference type="EMBL" id="RRF07735.1"/>
    </source>
</evidence>
<evidence type="ECO:0000313" key="14">
    <source>
        <dbReference type="Proteomes" id="UP000275975"/>
    </source>
</evidence>
<reference evidence="9 16" key="10">
    <citation type="submission" date="2019-03" db="EMBL/GenBank/DDBJ databases">
        <title>Multidrug-Resistant Klebsiella pneumoniae Clinical Bloodstream Isolates in Shanghai, China.</title>
        <authorList>
            <person name="Wang S."/>
        </authorList>
    </citation>
    <scope>NUCLEOTIDE SEQUENCE [LARGE SCALE GENOMIC DNA]</scope>
    <source>
        <strain evidence="9 16">RJ1071</strain>
    </source>
</reference>
<dbReference type="Proteomes" id="UP000254657">
    <property type="component" value="Unassembled WGS sequence"/>
</dbReference>
<sequence>MIITINTPVKTRFSAGKLLVSWLKRHLFSLVVENVAKIK</sequence>
<comment type="caution">
    <text evidence="6">The sequence shown here is derived from an EMBL/GenBank/DDBJ whole genome shotgun (WGS) entry which is preliminary data.</text>
</comment>
<dbReference type="Proteomes" id="UP000253559">
    <property type="component" value="Unassembled WGS sequence"/>
</dbReference>
<dbReference type="EMBL" id="NCMJ01000116">
    <property type="protein sequence ID" value="PLE25750.1"/>
    <property type="molecule type" value="Genomic_DNA"/>
</dbReference>
<evidence type="ECO:0000313" key="16">
    <source>
        <dbReference type="Proteomes" id="UP000294951"/>
    </source>
</evidence>
<evidence type="ECO:0000313" key="2">
    <source>
        <dbReference type="EMBL" id="PLE25750.1"/>
    </source>
</evidence>
<dbReference type="Proteomes" id="UP000272440">
    <property type="component" value="Unassembled WGS sequence"/>
</dbReference>
<reference evidence="6 15" key="8">
    <citation type="submission" date="2018-10" db="EMBL/GenBank/DDBJ databases">
        <authorList>
            <person name="Vanduin D."/>
            <person name="Fouts D."/>
            <person name="Wright M."/>
            <person name="Sutton G."/>
            <person name="Nguyen K."/>
            <person name="Kreiswirth B."/>
            <person name="Chen L."/>
            <person name="Rojas L."/>
            <person name="Hujer A."/>
            <person name="Hujer K."/>
            <person name="Bonomo R."/>
            <person name="Adams M."/>
        </authorList>
    </citation>
    <scope>NUCLEOTIDE SEQUENCE [LARGE SCALE GENOMIC DNA]</scope>
    <source>
        <strain evidence="6 15">CRK0165</strain>
    </source>
</reference>
<dbReference type="AlphaFoldDB" id="A0A1L5FRZ1"/>
<reference evidence="4" key="6">
    <citation type="submission" date="2018-08" db="EMBL/GenBank/DDBJ databases">
        <title>Klebsiella pneumoniae genome sequencing and assembly.</title>
        <authorList>
            <person name="Martins R.C.R."/>
            <person name="Perdigao-Neto L.V."/>
            <person name="Costa S.F."/>
            <person name="Levin A.S.S."/>
        </authorList>
    </citation>
    <scope>NUCLEOTIDE SEQUENCE</scope>
    <source>
        <strain evidence="4">BC_5001</strain>
    </source>
</reference>
<dbReference type="Proteomes" id="UP000196447">
    <property type="component" value="Unassembled WGS sequence"/>
</dbReference>
<evidence type="ECO:0000313" key="15">
    <source>
        <dbReference type="Proteomes" id="UP000283322"/>
    </source>
</evidence>
<gene>
    <name evidence="1" type="ORF">B5L96_30720</name>
    <name evidence="2" type="ORF">B6I68_21090</name>
    <name evidence="6" type="ORF">BL124_00000720</name>
    <name evidence="3" type="ORF">CP554_11205</name>
    <name evidence="4" type="ORF">DM078_13950</name>
    <name evidence="5" type="ORF">DW286_24390</name>
    <name evidence="9" type="ORF">E1814_12640</name>
    <name evidence="8" type="ORF">EAO17_16730</name>
    <name evidence="7" type="ORF">EAO28_11770</name>
</gene>
<evidence type="ECO:0000313" key="7">
    <source>
        <dbReference type="EMBL" id="RRE43524.1"/>
    </source>
</evidence>
<dbReference type="EMBL" id="NDBK01000131">
    <property type="protein sequence ID" value="OVF62543.1"/>
    <property type="molecule type" value="Genomic_DNA"/>
</dbReference>
<reference evidence="2 11" key="1">
    <citation type="journal article" date="2017" name="J. Infect. Dis.">
        <title>An Analysis of the Epidemic of Klebsiella pneumoniae Carbapenemase-Producing K. pneumoniae: Convergence of Two Evolutionary Mechanisms Creates the Perfect Storm.</title>
        <authorList>
            <person name="Rojas L.J."/>
            <person name="Weinstock G.M."/>
            <person name="De La Cadena E."/>
            <person name="Diaz L."/>
            <person name="Rios R."/>
            <person name="Hanson B.M."/>
            <person name="Brown J.S."/>
            <person name="Vats P."/>
            <person name="Phillips D.S."/>
            <person name="Nguyen H."/>
            <person name="Hujer K.M."/>
            <person name="Correa A."/>
            <person name="Adams M.D."/>
            <person name="Perez F."/>
            <person name="Sodergren E."/>
            <person name="Narechania A."/>
            <person name="Planet P.J."/>
            <person name="Villegas M.V."/>
            <person name="Bonomo R.A."/>
            <person name="Arias C.A."/>
        </authorList>
    </citation>
    <scope>NUCLEOTIDE SEQUENCE [LARGE SCALE GENOMIC DNA]</scope>
    <source>
        <strain evidence="2 11">COL-Kpn30</strain>
    </source>
</reference>
<evidence type="ECO:0000313" key="11">
    <source>
        <dbReference type="Proteomes" id="UP000234439"/>
    </source>
</evidence>
<dbReference type="EMBL" id="SMTN01000010">
    <property type="protein sequence ID" value="TDK00542.1"/>
    <property type="molecule type" value="Genomic_DNA"/>
</dbReference>
<name>A0A1L5FRZ1_KLEPN</name>
<organism evidence="6 15">
    <name type="scientific">Klebsiella pneumoniae</name>
    <dbReference type="NCBI Taxonomy" id="573"/>
    <lineage>
        <taxon>Bacteria</taxon>
        <taxon>Pseudomonadati</taxon>
        <taxon>Pseudomonadota</taxon>
        <taxon>Gammaproteobacteria</taxon>
        <taxon>Enterobacterales</taxon>
        <taxon>Enterobacteriaceae</taxon>
        <taxon>Klebsiella/Raoultella group</taxon>
        <taxon>Klebsiella</taxon>
        <taxon>Klebsiella pneumoniae complex</taxon>
    </lineage>
</organism>
<evidence type="ECO:0000313" key="6">
    <source>
        <dbReference type="EMBL" id="ROH05658.1"/>
    </source>
</evidence>
<evidence type="ECO:0000313" key="9">
    <source>
        <dbReference type="EMBL" id="TDK00542.1"/>
    </source>
</evidence>
<protein>
    <submittedName>
        <fullName evidence="6">Ubiquinol oxidase subunit II</fullName>
    </submittedName>
</protein>
<dbReference type="Proteomes" id="UP000234439">
    <property type="component" value="Unassembled WGS sequence"/>
</dbReference>
<reference evidence="5" key="4">
    <citation type="submission" date="2018-07" db="EMBL/GenBank/DDBJ databases">
        <title>Draft genome sequence of Klebsiella pneumoniae K293.</title>
        <authorList>
            <person name="He F."/>
        </authorList>
    </citation>
    <scope>NUCLEOTIDE SEQUENCE</scope>
    <source>
        <strain evidence="5">K293</strain>
    </source>
</reference>
<dbReference type="Proteomes" id="UP000275975">
    <property type="component" value="Unassembled WGS sequence"/>
</dbReference>
<reference evidence="3 12" key="3">
    <citation type="submission" date="2017-09" db="EMBL/GenBank/DDBJ databases">
        <title>Molecular Epidemiology of Livestock-Associated Methicillin Resistant Staphylococcus aureus (LA-MRSA) and Extended-Spectrum Beta-Lactamase (ESBL)-Producing Enterobacteriaceae in Pigs and Exposed Workers in Cameroon and South Africa.</title>
        <authorList>
            <person name="Founou L."/>
            <person name="Founou R.C."/>
            <person name="Allam M."/>
            <person name="Ismail A."/>
            <person name="Essack S.Y."/>
        </authorList>
    </citation>
    <scope>NUCLEOTIDE SEQUENCE [LARGE SCALE GENOMIC DNA]</scope>
    <source>
        <strain evidence="3 12">HH516E4IA</strain>
    </source>
</reference>
<evidence type="ECO:0000313" key="4">
    <source>
        <dbReference type="EMBL" id="RBZ22302.1"/>
    </source>
</evidence>